<evidence type="ECO:0000256" key="4">
    <source>
        <dbReference type="ARBA" id="ARBA00022670"/>
    </source>
</evidence>
<evidence type="ECO:0000256" key="9">
    <source>
        <dbReference type="ARBA" id="ARBA00023136"/>
    </source>
</evidence>
<comment type="similarity">
    <text evidence="3 10">Belongs to the peptidase S54 family.</text>
</comment>
<name>A0A1Y2HMB4_9FUNG</name>
<sequence length="610" mass="63927">MPSSSSSSSSPPHAHTHRAGGGSPHPHTYTQSPPPAASRFDQQLIRSTLCGILAERAAQQTQHAKVTVPESHAQLAYHNIVTVANECLARLLQPPRPQPFPMSPIEIDHLLFPSGLTMRLRDQVVVNVDQLTKVVETALELRAFEQSLPRPLSATAAAGSAGSLASRSGTVGRRALPPVPPPPTYSATVRQLPGVSGASNLGRRSASLFGLDSISTNNNHTMRMATAAAAVQPPPTVIDAHSHSILLPLLHTSNPAVPPSPSAPPATTTVSGAMASTRISRSQPLTGSDETLSGDQPHSDSAGPKPHTHPSTKSSSPGPAQQWAIPLRPGASQSPALATVLLVTVPIAVLALCIVLDGGLMPVSTNPWLGPAPGVLVRWGARAVACMRTSSPELAPDTLDSMCGPVVGAPRQWWRWLSAGFVPRGIVQVALTSVMVARFGGAVERGFGAMRVVGVFVVGNVVETGANSGSFALLAAALVDHLAHWSVLDSPLLDTCKWTLGTFTLLALGWLLPFVDNTLHVVGWLLGVFTALALRPRVQLVVAAPRLMSSAAASPAQKPSLAHSRSNSLVSSSSAVLVTVPAMALMRPWQRALVRSVDVIYLNWATWPVA</sequence>
<evidence type="ECO:0000259" key="12">
    <source>
        <dbReference type="Pfam" id="PF01694"/>
    </source>
</evidence>
<dbReference type="InterPro" id="IPR002610">
    <property type="entry name" value="Peptidase_S54_rhomboid-like"/>
</dbReference>
<keyword evidence="6 10" id="KW-0378">Hydrolase</keyword>
<organism evidence="13 14">
    <name type="scientific">Catenaria anguillulae PL171</name>
    <dbReference type="NCBI Taxonomy" id="765915"/>
    <lineage>
        <taxon>Eukaryota</taxon>
        <taxon>Fungi</taxon>
        <taxon>Fungi incertae sedis</taxon>
        <taxon>Blastocladiomycota</taxon>
        <taxon>Blastocladiomycetes</taxon>
        <taxon>Blastocladiales</taxon>
        <taxon>Catenariaceae</taxon>
        <taxon>Catenaria</taxon>
    </lineage>
</organism>
<dbReference type="EC" id="3.4.21.105" evidence="10"/>
<feature type="compositionally biased region" description="Low complexity" evidence="11">
    <location>
        <begin position="159"/>
        <end position="170"/>
    </location>
</feature>
<evidence type="ECO:0000256" key="10">
    <source>
        <dbReference type="RuleBase" id="RU362115"/>
    </source>
</evidence>
<dbReference type="GO" id="GO:0006508">
    <property type="term" value="P:proteolysis"/>
    <property type="evidence" value="ECO:0007669"/>
    <property type="project" value="UniProtKB-KW"/>
</dbReference>
<dbReference type="Gene3D" id="1.20.1540.10">
    <property type="entry name" value="Rhomboid-like"/>
    <property type="match status" value="1"/>
</dbReference>
<dbReference type="EMBL" id="MCFL01000021">
    <property type="protein sequence ID" value="ORZ35699.1"/>
    <property type="molecule type" value="Genomic_DNA"/>
</dbReference>
<evidence type="ECO:0000256" key="3">
    <source>
        <dbReference type="ARBA" id="ARBA00009045"/>
    </source>
</evidence>
<keyword evidence="8" id="KW-1133">Transmembrane helix</keyword>
<keyword evidence="14" id="KW-1185">Reference proteome</keyword>
<dbReference type="InterPro" id="IPR022764">
    <property type="entry name" value="Peptidase_S54_rhomboid_dom"/>
</dbReference>
<dbReference type="Proteomes" id="UP000193411">
    <property type="component" value="Unassembled WGS sequence"/>
</dbReference>
<keyword evidence="7 10" id="KW-0720">Serine protease</keyword>
<feature type="region of interest" description="Disordered" evidence="11">
    <location>
        <begin position="1"/>
        <end position="37"/>
    </location>
</feature>
<evidence type="ECO:0000256" key="8">
    <source>
        <dbReference type="ARBA" id="ARBA00022989"/>
    </source>
</evidence>
<dbReference type="PANTHER" id="PTHR22936">
    <property type="entry name" value="RHOMBOID-RELATED"/>
    <property type="match status" value="1"/>
</dbReference>
<feature type="region of interest" description="Disordered" evidence="11">
    <location>
        <begin position="159"/>
        <end position="187"/>
    </location>
</feature>
<feature type="compositionally biased region" description="Low complexity" evidence="11">
    <location>
        <begin position="1"/>
        <end position="12"/>
    </location>
</feature>
<feature type="region of interest" description="Disordered" evidence="11">
    <location>
        <begin position="251"/>
        <end position="326"/>
    </location>
</feature>
<gene>
    <name evidence="13" type="ORF">BCR44DRAFT_1461035</name>
</gene>
<comment type="function">
    <text evidence="10">Serine protease involved in intramembrane proteolysis.</text>
</comment>
<dbReference type="PANTHER" id="PTHR22936:SF69">
    <property type="entry name" value="RHOMBOID-LIKE PROTEIN"/>
    <property type="match status" value="1"/>
</dbReference>
<feature type="domain" description="Peptidase S54 rhomboid" evidence="12">
    <location>
        <begin position="411"/>
        <end position="535"/>
    </location>
</feature>
<proteinExistence type="inferred from homology"/>
<evidence type="ECO:0000256" key="2">
    <source>
        <dbReference type="ARBA" id="ARBA00004141"/>
    </source>
</evidence>
<evidence type="ECO:0000256" key="11">
    <source>
        <dbReference type="SAM" id="MobiDB-lite"/>
    </source>
</evidence>
<evidence type="ECO:0000313" key="13">
    <source>
        <dbReference type="EMBL" id="ORZ35699.1"/>
    </source>
</evidence>
<feature type="compositionally biased region" description="Polar residues" evidence="11">
    <location>
        <begin position="277"/>
        <end position="296"/>
    </location>
</feature>
<dbReference type="GO" id="GO:0016020">
    <property type="term" value="C:membrane"/>
    <property type="evidence" value="ECO:0007669"/>
    <property type="project" value="UniProtKB-SubCell"/>
</dbReference>
<keyword evidence="9" id="KW-0472">Membrane</keyword>
<evidence type="ECO:0000256" key="7">
    <source>
        <dbReference type="ARBA" id="ARBA00022825"/>
    </source>
</evidence>
<dbReference type="InterPro" id="IPR035952">
    <property type="entry name" value="Rhomboid-like_sf"/>
</dbReference>
<keyword evidence="4 10" id="KW-0645">Protease</keyword>
<evidence type="ECO:0000313" key="14">
    <source>
        <dbReference type="Proteomes" id="UP000193411"/>
    </source>
</evidence>
<comment type="catalytic activity">
    <reaction evidence="1 10">
        <text>Cleaves type-1 transmembrane domains using a catalytic dyad composed of serine and histidine that are contributed by different transmembrane domains.</text>
        <dbReference type="EC" id="3.4.21.105"/>
    </reaction>
</comment>
<dbReference type="AlphaFoldDB" id="A0A1Y2HMB4"/>
<evidence type="ECO:0000256" key="5">
    <source>
        <dbReference type="ARBA" id="ARBA00022692"/>
    </source>
</evidence>
<accession>A0A1Y2HMB4</accession>
<dbReference type="Pfam" id="PF01694">
    <property type="entry name" value="Rhomboid"/>
    <property type="match status" value="1"/>
</dbReference>
<evidence type="ECO:0000256" key="6">
    <source>
        <dbReference type="ARBA" id="ARBA00022801"/>
    </source>
</evidence>
<comment type="caution">
    <text evidence="13">The sequence shown here is derived from an EMBL/GenBank/DDBJ whole genome shotgun (WGS) entry which is preliminary data.</text>
</comment>
<comment type="subcellular location">
    <subcellularLocation>
        <location evidence="2 10">Membrane</location>
        <topology evidence="2 10">Multi-pass membrane protein</topology>
    </subcellularLocation>
</comment>
<protein>
    <recommendedName>
        <fullName evidence="10">Rhomboid-type serine protease</fullName>
        <ecNumber evidence="10">3.4.21.105</ecNumber>
    </recommendedName>
</protein>
<dbReference type="OrthoDB" id="2146116at2759"/>
<keyword evidence="5" id="KW-0812">Transmembrane</keyword>
<dbReference type="SUPFAM" id="SSF144091">
    <property type="entry name" value="Rhomboid-like"/>
    <property type="match status" value="1"/>
</dbReference>
<reference evidence="13 14" key="1">
    <citation type="submission" date="2016-07" db="EMBL/GenBank/DDBJ databases">
        <title>Pervasive Adenine N6-methylation of Active Genes in Fungi.</title>
        <authorList>
            <consortium name="DOE Joint Genome Institute"/>
            <person name="Mondo S.J."/>
            <person name="Dannebaum R.O."/>
            <person name="Kuo R.C."/>
            <person name="Labutti K."/>
            <person name="Haridas S."/>
            <person name="Kuo A."/>
            <person name="Salamov A."/>
            <person name="Ahrendt S.R."/>
            <person name="Lipzen A."/>
            <person name="Sullivan W."/>
            <person name="Andreopoulos W.B."/>
            <person name="Clum A."/>
            <person name="Lindquist E."/>
            <person name="Daum C."/>
            <person name="Ramamoorthy G.K."/>
            <person name="Gryganskyi A."/>
            <person name="Culley D."/>
            <person name="Magnuson J.K."/>
            <person name="James T.Y."/>
            <person name="O'Malley M.A."/>
            <person name="Stajich J.E."/>
            <person name="Spatafora J.W."/>
            <person name="Visel A."/>
            <person name="Grigoriev I.V."/>
        </authorList>
    </citation>
    <scope>NUCLEOTIDE SEQUENCE [LARGE SCALE GENOMIC DNA]</scope>
    <source>
        <strain evidence="13 14">PL171</strain>
    </source>
</reference>
<dbReference type="GO" id="GO:0004252">
    <property type="term" value="F:serine-type endopeptidase activity"/>
    <property type="evidence" value="ECO:0007669"/>
    <property type="project" value="InterPro"/>
</dbReference>
<evidence type="ECO:0000256" key="1">
    <source>
        <dbReference type="ARBA" id="ARBA00000156"/>
    </source>
</evidence>